<dbReference type="Proteomes" id="UP000460318">
    <property type="component" value="Unassembled WGS sequence"/>
</dbReference>
<evidence type="ECO:0000313" key="1">
    <source>
        <dbReference type="EMBL" id="MWV46064.1"/>
    </source>
</evidence>
<name>A0A7X3ILD3_9BACL</name>
<protein>
    <submittedName>
        <fullName evidence="1">Uncharacterized protein</fullName>
    </submittedName>
</protein>
<dbReference type="EMBL" id="WUBI01000003">
    <property type="protein sequence ID" value="MWV46064.1"/>
    <property type="molecule type" value="Genomic_DNA"/>
</dbReference>
<dbReference type="AlphaFoldDB" id="A0A7X3ILD3"/>
<gene>
    <name evidence="1" type="ORF">GRF59_20805</name>
</gene>
<organism evidence="1 2">
    <name type="scientific">Paenibacillus dendrobii</name>
    <dbReference type="NCBI Taxonomy" id="2691084"/>
    <lineage>
        <taxon>Bacteria</taxon>
        <taxon>Bacillati</taxon>
        <taxon>Bacillota</taxon>
        <taxon>Bacilli</taxon>
        <taxon>Bacillales</taxon>
        <taxon>Paenibacillaceae</taxon>
        <taxon>Paenibacillus</taxon>
    </lineage>
</organism>
<reference evidence="1 2" key="1">
    <citation type="submission" date="2019-12" db="EMBL/GenBank/DDBJ databases">
        <title>Paenibacillus sp. nov., an endophytic bacterium isolated from the stem of Dendrobium.</title>
        <authorList>
            <person name="Zhao R."/>
        </authorList>
    </citation>
    <scope>NUCLEOTIDE SEQUENCE [LARGE SCALE GENOMIC DNA]</scope>
    <source>
        <strain evidence="1 2">HJL G12</strain>
    </source>
</reference>
<dbReference type="RefSeq" id="WP_160499631.1">
    <property type="nucleotide sequence ID" value="NZ_WUBI01000003.1"/>
</dbReference>
<keyword evidence="2" id="KW-1185">Reference proteome</keyword>
<sequence>MILYAPGVSTGLIDVPGVVDKDLSSMMGSVIGDKELELKAGESATLAVFRQNKSGGYRTYDVNNPLDLKEMLATDALTLLLKIKVDTQRPKP</sequence>
<proteinExistence type="predicted"/>
<comment type="caution">
    <text evidence="1">The sequence shown here is derived from an EMBL/GenBank/DDBJ whole genome shotgun (WGS) entry which is preliminary data.</text>
</comment>
<accession>A0A7X3ILD3</accession>
<evidence type="ECO:0000313" key="2">
    <source>
        <dbReference type="Proteomes" id="UP000460318"/>
    </source>
</evidence>